<comment type="similarity">
    <text evidence="13 14">Belongs to the NAD-dependent DNA ligase family. LigA subfamily.</text>
</comment>
<evidence type="ECO:0000256" key="3">
    <source>
        <dbReference type="ARBA" id="ARBA00013308"/>
    </source>
</evidence>
<dbReference type="Gene3D" id="6.20.10.30">
    <property type="match status" value="1"/>
</dbReference>
<reference evidence="16 17" key="1">
    <citation type="submission" date="2017-10" db="EMBL/GenBank/DDBJ databases">
        <title>Novel microbial diversity and functional potential in the marine mammal oral microbiome.</title>
        <authorList>
            <person name="Dudek N.K."/>
            <person name="Sun C.L."/>
            <person name="Burstein D."/>
            <person name="Kantor R.S."/>
            <person name="Aliaga Goltsman D.S."/>
            <person name="Bik E.M."/>
            <person name="Thomas B.C."/>
            <person name="Banfield J.F."/>
            <person name="Relman D.A."/>
        </authorList>
    </citation>
    <scope>NUCLEOTIDE SEQUENCE [LARGE SCALE GENOMIC DNA]</scope>
    <source>
        <strain evidence="16">DOLJORAL78_47_202</strain>
    </source>
</reference>
<dbReference type="InterPro" id="IPR013839">
    <property type="entry name" value="DNAligase_adenylation"/>
</dbReference>
<evidence type="ECO:0000256" key="11">
    <source>
        <dbReference type="ARBA" id="ARBA00023204"/>
    </source>
</evidence>
<evidence type="ECO:0000256" key="12">
    <source>
        <dbReference type="ARBA" id="ARBA00034005"/>
    </source>
</evidence>
<dbReference type="CDD" id="cd00114">
    <property type="entry name" value="LIGANc"/>
    <property type="match status" value="1"/>
</dbReference>
<dbReference type="GO" id="GO:0003911">
    <property type="term" value="F:DNA ligase (NAD+) activity"/>
    <property type="evidence" value="ECO:0007669"/>
    <property type="project" value="UniProtKB-UniRule"/>
</dbReference>
<keyword evidence="6 14" id="KW-0479">Metal-binding</keyword>
<dbReference type="Pfam" id="PF14520">
    <property type="entry name" value="HHH_5"/>
    <property type="match status" value="1"/>
</dbReference>
<keyword evidence="14" id="KW-0464">Manganese</keyword>
<dbReference type="InterPro" id="IPR001679">
    <property type="entry name" value="DNA_ligase"/>
</dbReference>
<feature type="binding site" evidence="14">
    <location>
        <position position="428"/>
    </location>
    <ligand>
        <name>Zn(2+)</name>
        <dbReference type="ChEBI" id="CHEBI:29105"/>
    </ligand>
</feature>
<comment type="caution">
    <text evidence="16">The sequence shown here is derived from an EMBL/GenBank/DDBJ whole genome shotgun (WGS) entry which is preliminary data.</text>
</comment>
<dbReference type="FunFam" id="2.40.50.140:FF:000012">
    <property type="entry name" value="DNA ligase"/>
    <property type="match status" value="1"/>
</dbReference>
<keyword evidence="9 14" id="KW-0460">Magnesium</keyword>
<dbReference type="Proteomes" id="UP000231203">
    <property type="component" value="Unassembled WGS sequence"/>
</dbReference>
<organism evidence="16 17">
    <name type="scientific">Desulfobacter postgatei</name>
    <dbReference type="NCBI Taxonomy" id="2293"/>
    <lineage>
        <taxon>Bacteria</taxon>
        <taxon>Pseudomonadati</taxon>
        <taxon>Thermodesulfobacteriota</taxon>
        <taxon>Desulfobacteria</taxon>
        <taxon>Desulfobacterales</taxon>
        <taxon>Desulfobacteraceae</taxon>
        <taxon>Desulfobacter</taxon>
    </lineage>
</organism>
<evidence type="ECO:0000256" key="14">
    <source>
        <dbReference type="HAMAP-Rule" id="MF_01588"/>
    </source>
</evidence>
<dbReference type="FunFam" id="3.30.470.30:FF:000001">
    <property type="entry name" value="DNA ligase"/>
    <property type="match status" value="1"/>
</dbReference>
<dbReference type="EC" id="6.5.1.2" evidence="2 14"/>
<dbReference type="SUPFAM" id="SSF50249">
    <property type="entry name" value="Nucleic acid-binding proteins"/>
    <property type="match status" value="1"/>
</dbReference>
<evidence type="ECO:0000256" key="4">
    <source>
        <dbReference type="ARBA" id="ARBA00022598"/>
    </source>
</evidence>
<evidence type="ECO:0000256" key="10">
    <source>
        <dbReference type="ARBA" id="ARBA00023027"/>
    </source>
</evidence>
<name>A0A2G6MSF3_9BACT</name>
<dbReference type="FunFam" id="1.10.150.20:FF:000007">
    <property type="entry name" value="DNA ligase"/>
    <property type="match status" value="1"/>
</dbReference>
<dbReference type="EMBL" id="PDTI01000025">
    <property type="protein sequence ID" value="PIE62921.1"/>
    <property type="molecule type" value="Genomic_DNA"/>
</dbReference>
<dbReference type="GO" id="GO:0006281">
    <property type="term" value="P:DNA repair"/>
    <property type="evidence" value="ECO:0007669"/>
    <property type="project" value="UniProtKB-KW"/>
</dbReference>
<feature type="binding site" evidence="14">
    <location>
        <position position="137"/>
    </location>
    <ligand>
        <name>NAD(+)</name>
        <dbReference type="ChEBI" id="CHEBI:57540"/>
    </ligand>
</feature>
<dbReference type="NCBIfam" id="TIGR00575">
    <property type="entry name" value="dnlj"/>
    <property type="match status" value="1"/>
</dbReference>
<protein>
    <recommendedName>
        <fullName evidence="3 14">DNA ligase</fullName>
        <ecNumber evidence="2 14">6.5.1.2</ecNumber>
    </recommendedName>
    <alternativeName>
        <fullName evidence="14">Polydeoxyribonucleotide synthase [NAD(+)]</fullName>
    </alternativeName>
</protein>
<dbReference type="PROSITE" id="PS01056">
    <property type="entry name" value="DNA_LIGASE_N2"/>
    <property type="match status" value="1"/>
</dbReference>
<dbReference type="InterPro" id="IPR036420">
    <property type="entry name" value="BRCT_dom_sf"/>
</dbReference>
<dbReference type="CDD" id="cd17748">
    <property type="entry name" value="BRCT_DNA_ligase_like"/>
    <property type="match status" value="1"/>
</dbReference>
<comment type="catalytic activity">
    <reaction evidence="12 14">
        <text>NAD(+) + (deoxyribonucleotide)n-3'-hydroxyl + 5'-phospho-(deoxyribonucleotide)m = (deoxyribonucleotide)n+m + AMP + beta-nicotinamide D-nucleotide.</text>
        <dbReference type="EC" id="6.5.1.2"/>
    </reaction>
</comment>
<dbReference type="Pfam" id="PF12826">
    <property type="entry name" value="HHH_2"/>
    <property type="match status" value="1"/>
</dbReference>
<evidence type="ECO:0000256" key="1">
    <source>
        <dbReference type="ARBA" id="ARBA00004067"/>
    </source>
</evidence>
<dbReference type="PROSITE" id="PS50172">
    <property type="entry name" value="BRCT"/>
    <property type="match status" value="1"/>
</dbReference>
<feature type="binding site" evidence="14">
    <location>
        <position position="316"/>
    </location>
    <ligand>
        <name>NAD(+)</name>
        <dbReference type="ChEBI" id="CHEBI:57540"/>
    </ligand>
</feature>
<evidence type="ECO:0000256" key="13">
    <source>
        <dbReference type="ARBA" id="ARBA00060881"/>
    </source>
</evidence>
<feature type="binding site" evidence="14">
    <location>
        <begin position="34"/>
        <end position="38"/>
    </location>
    <ligand>
        <name>NAD(+)</name>
        <dbReference type="ChEBI" id="CHEBI:57540"/>
    </ligand>
</feature>
<evidence type="ECO:0000313" key="16">
    <source>
        <dbReference type="EMBL" id="PIE62921.1"/>
    </source>
</evidence>
<dbReference type="HAMAP" id="MF_01588">
    <property type="entry name" value="DNA_ligase_A"/>
    <property type="match status" value="1"/>
</dbReference>
<accession>A0A2G6MSF3</accession>
<feature type="binding site" evidence="14">
    <location>
        <position position="176"/>
    </location>
    <ligand>
        <name>NAD(+)</name>
        <dbReference type="ChEBI" id="CHEBI:57540"/>
    </ligand>
</feature>
<dbReference type="SMART" id="SM00292">
    <property type="entry name" value="BRCT"/>
    <property type="match status" value="1"/>
</dbReference>
<dbReference type="GO" id="GO:0005829">
    <property type="term" value="C:cytosol"/>
    <property type="evidence" value="ECO:0007669"/>
    <property type="project" value="TreeGrafter"/>
</dbReference>
<dbReference type="SUPFAM" id="SSF47781">
    <property type="entry name" value="RuvA domain 2-like"/>
    <property type="match status" value="1"/>
</dbReference>
<dbReference type="InterPro" id="IPR010994">
    <property type="entry name" value="RuvA_2-like"/>
</dbReference>
<evidence type="ECO:0000313" key="17">
    <source>
        <dbReference type="Proteomes" id="UP000231203"/>
    </source>
</evidence>
<dbReference type="SUPFAM" id="SSF52113">
    <property type="entry name" value="BRCT domain"/>
    <property type="match status" value="1"/>
</dbReference>
<dbReference type="AlphaFoldDB" id="A0A2G6MSF3"/>
<dbReference type="Pfam" id="PF03119">
    <property type="entry name" value="DNA_ligase_ZBD"/>
    <property type="match status" value="1"/>
</dbReference>
<dbReference type="SMART" id="SM00532">
    <property type="entry name" value="LIGANc"/>
    <property type="match status" value="1"/>
</dbReference>
<dbReference type="Gene3D" id="2.40.50.140">
    <property type="entry name" value="Nucleic acid-binding proteins"/>
    <property type="match status" value="1"/>
</dbReference>
<dbReference type="NCBIfam" id="NF005932">
    <property type="entry name" value="PRK07956.1"/>
    <property type="match status" value="1"/>
</dbReference>
<feature type="binding site" evidence="14">
    <location>
        <position position="114"/>
    </location>
    <ligand>
        <name>NAD(+)</name>
        <dbReference type="ChEBI" id="CHEBI:57540"/>
    </ligand>
</feature>
<keyword evidence="5 14" id="KW-0235">DNA replication</keyword>
<dbReference type="GO" id="GO:0006260">
    <property type="term" value="P:DNA replication"/>
    <property type="evidence" value="ECO:0007669"/>
    <property type="project" value="UniProtKB-KW"/>
</dbReference>
<evidence type="ECO:0000256" key="6">
    <source>
        <dbReference type="ARBA" id="ARBA00022723"/>
    </source>
</evidence>
<dbReference type="InterPro" id="IPR004149">
    <property type="entry name" value="Znf_DNAligase_C4"/>
</dbReference>
<keyword evidence="10 14" id="KW-0520">NAD</keyword>
<dbReference type="InterPro" id="IPR033136">
    <property type="entry name" value="DNA_ligase_CS"/>
</dbReference>
<comment type="cofactor">
    <cofactor evidence="14">
        <name>Mg(2+)</name>
        <dbReference type="ChEBI" id="CHEBI:18420"/>
    </cofactor>
    <cofactor evidence="14">
        <name>Mn(2+)</name>
        <dbReference type="ChEBI" id="CHEBI:29035"/>
    </cofactor>
</comment>
<dbReference type="Gene3D" id="3.30.470.30">
    <property type="entry name" value="DNA ligase/mRNA capping enzyme"/>
    <property type="match status" value="1"/>
</dbReference>
<dbReference type="InterPro" id="IPR004150">
    <property type="entry name" value="NAD_DNA_ligase_OB"/>
</dbReference>
<keyword evidence="7 14" id="KW-0227">DNA damage</keyword>
<dbReference type="Gene3D" id="1.10.287.610">
    <property type="entry name" value="Helix hairpin bin"/>
    <property type="match status" value="1"/>
</dbReference>
<evidence type="ECO:0000256" key="2">
    <source>
        <dbReference type="ARBA" id="ARBA00012722"/>
    </source>
</evidence>
<dbReference type="Pfam" id="PF00533">
    <property type="entry name" value="BRCT"/>
    <property type="match status" value="1"/>
</dbReference>
<evidence type="ECO:0000259" key="15">
    <source>
        <dbReference type="PROSITE" id="PS50172"/>
    </source>
</evidence>
<sequence>MDFDRCQIEAQTLRRQLTEHSYRYHVLDDPIIDDQTYDMMLRQLIDIETRFPELVTDDSPTRRIGAPPLTTFDTAPHSVPMLSLDNAFNDQQILDFHARCLKTSQAHTLTYTAEPKLDGVAVELTYENGVLVLATTRGDGYTGEVITENIRTIPSVPLRLMDNKTAVPDFIEVRGEVIIQHTDFEMLNQNRMNQGEPVFANPRNAAAGSLRQLDSKITAQRPLTIFVYGVGVVREVFFPTQASMLECLSDLGFPVNPHIKKGISIQQVLETFNSLESLRSELPYDIDGMVIKVDDMLIQQALGEKIKSPRWAIAYKFPAMEKTSRILDITVQVGRTGTLTPVAELVPVEIGGVRVSRATLHNADEIERKDIRINDTALITRAGDVIPKVVKIIPETRTGEERIFTMPDTCPVCGSRVRRLDGETAVKCVNAGCSAQLRERIRHFVSKKAFDMDGLGKKLVEQLVDKKIVTSFADLFHLDQNTLAGLSRMGLKSAHNIIAAIGQAKTVSFPRFIFALGIDHTGEHAARLLAQQFADLDALMAADLKTISAIHGMGETTARAVTGFFSIEENINAVKNLLDAGVSITNDLYGQAGEKDNALSGKTIVLTGSFETLTRNQVKARLLALGAKVTGSVSKNTDIVIAGSKAGSKLTKARTLDITVWDEDRLVKVIRGVG</sequence>
<dbReference type="InterPro" id="IPR013840">
    <property type="entry name" value="DNAligase_N"/>
</dbReference>
<feature type="binding site" evidence="14">
    <location>
        <begin position="83"/>
        <end position="84"/>
    </location>
    <ligand>
        <name>NAD(+)</name>
        <dbReference type="ChEBI" id="CHEBI:57540"/>
    </ligand>
</feature>
<evidence type="ECO:0000256" key="7">
    <source>
        <dbReference type="ARBA" id="ARBA00022763"/>
    </source>
</evidence>
<feature type="binding site" evidence="14">
    <location>
        <position position="410"/>
    </location>
    <ligand>
        <name>Zn(2+)</name>
        <dbReference type="ChEBI" id="CHEBI:29105"/>
    </ligand>
</feature>
<evidence type="ECO:0000256" key="9">
    <source>
        <dbReference type="ARBA" id="ARBA00022842"/>
    </source>
</evidence>
<gene>
    <name evidence="14" type="primary">ligA</name>
    <name evidence="16" type="ORF">CSA25_02915</name>
</gene>
<dbReference type="Gene3D" id="3.40.50.10190">
    <property type="entry name" value="BRCT domain"/>
    <property type="match status" value="1"/>
</dbReference>
<feature type="active site" description="N6-AMP-lysine intermediate" evidence="14">
    <location>
        <position position="116"/>
    </location>
</feature>
<dbReference type="PANTHER" id="PTHR23389">
    <property type="entry name" value="CHROMOSOME TRANSMISSION FIDELITY FACTOR 18"/>
    <property type="match status" value="1"/>
</dbReference>
<proteinExistence type="inferred from homology"/>
<dbReference type="Pfam" id="PF22745">
    <property type="entry name" value="Nlig-Ia"/>
    <property type="match status" value="1"/>
</dbReference>
<dbReference type="PIRSF" id="PIRSF001604">
    <property type="entry name" value="LigA"/>
    <property type="match status" value="1"/>
</dbReference>
<evidence type="ECO:0000256" key="5">
    <source>
        <dbReference type="ARBA" id="ARBA00022705"/>
    </source>
</evidence>
<dbReference type="InterPro" id="IPR041663">
    <property type="entry name" value="DisA/LigA_HHH"/>
</dbReference>
<comment type="function">
    <text evidence="1 14">DNA ligase that catalyzes the formation of phosphodiester linkages between 5'-phosphoryl and 3'-hydroxyl groups in double-stranded DNA using NAD as a coenzyme and as the energy source for the reaction. It is essential for DNA replication and repair of damaged DNA.</text>
</comment>
<feature type="binding site" evidence="14">
    <location>
        <position position="413"/>
    </location>
    <ligand>
        <name>Zn(2+)</name>
        <dbReference type="ChEBI" id="CHEBI:29105"/>
    </ligand>
</feature>
<dbReference type="InterPro" id="IPR001357">
    <property type="entry name" value="BRCT_dom"/>
</dbReference>
<feature type="binding site" evidence="14">
    <location>
        <position position="292"/>
    </location>
    <ligand>
        <name>NAD(+)</name>
        <dbReference type="ChEBI" id="CHEBI:57540"/>
    </ligand>
</feature>
<feature type="binding site" evidence="14">
    <location>
        <position position="433"/>
    </location>
    <ligand>
        <name>Zn(2+)</name>
        <dbReference type="ChEBI" id="CHEBI:29105"/>
    </ligand>
</feature>
<dbReference type="Gene3D" id="1.10.150.20">
    <property type="entry name" value="5' to 3' exonuclease, C-terminal subdomain"/>
    <property type="match status" value="2"/>
</dbReference>
<feature type="domain" description="BRCT" evidence="15">
    <location>
        <begin position="594"/>
        <end position="671"/>
    </location>
</feature>
<keyword evidence="4 14" id="KW-0436">Ligase</keyword>
<dbReference type="Pfam" id="PF01653">
    <property type="entry name" value="DNA_ligase_aden"/>
    <property type="match status" value="1"/>
</dbReference>
<keyword evidence="8 14" id="KW-0862">Zinc</keyword>
<dbReference type="GO" id="GO:0046872">
    <property type="term" value="F:metal ion binding"/>
    <property type="evidence" value="ECO:0007669"/>
    <property type="project" value="UniProtKB-KW"/>
</dbReference>
<evidence type="ECO:0000256" key="8">
    <source>
        <dbReference type="ARBA" id="ARBA00022833"/>
    </source>
</evidence>
<keyword evidence="11 14" id="KW-0234">DNA repair</keyword>
<dbReference type="InterPro" id="IPR012340">
    <property type="entry name" value="NA-bd_OB-fold"/>
</dbReference>
<dbReference type="SUPFAM" id="SSF56091">
    <property type="entry name" value="DNA ligase/mRNA capping enzyme, catalytic domain"/>
    <property type="match status" value="1"/>
</dbReference>
<dbReference type="Pfam" id="PF03120">
    <property type="entry name" value="OB_DNA_ligase"/>
    <property type="match status" value="1"/>
</dbReference>
<dbReference type="PANTHER" id="PTHR23389:SF9">
    <property type="entry name" value="DNA LIGASE"/>
    <property type="match status" value="1"/>
</dbReference>